<dbReference type="GeneID" id="105979770"/>
<evidence type="ECO:0000256" key="2">
    <source>
        <dbReference type="ARBA" id="ARBA00010663"/>
    </source>
</evidence>
<evidence type="ECO:0000313" key="14">
    <source>
        <dbReference type="RefSeq" id="XP_012863437.1"/>
    </source>
</evidence>
<feature type="transmembrane region" description="Helical" evidence="11">
    <location>
        <begin position="6"/>
        <end position="31"/>
    </location>
</feature>
<feature type="transmembrane region" description="Helical" evidence="11">
    <location>
        <begin position="236"/>
        <end position="260"/>
    </location>
</feature>
<dbReference type="PROSITE" id="PS50262">
    <property type="entry name" value="G_PROTEIN_RECEP_F1_2"/>
    <property type="match status" value="1"/>
</dbReference>
<protein>
    <recommendedName>
        <fullName evidence="11">Vomeronasal type-1 receptor</fullName>
    </recommendedName>
</protein>
<evidence type="ECO:0000256" key="8">
    <source>
        <dbReference type="ARBA" id="ARBA00023136"/>
    </source>
</evidence>
<evidence type="ECO:0000256" key="4">
    <source>
        <dbReference type="ARBA" id="ARBA00022507"/>
    </source>
</evidence>
<dbReference type="InterPro" id="IPR004072">
    <property type="entry name" value="Vmron_rcpt_1"/>
</dbReference>
<reference evidence="14" key="1">
    <citation type="submission" date="2025-08" db="UniProtKB">
        <authorList>
            <consortium name="RefSeq"/>
        </authorList>
    </citation>
    <scope>IDENTIFICATION</scope>
</reference>
<dbReference type="RefSeq" id="XP_012863437.1">
    <property type="nucleotide sequence ID" value="XM_013007983.1"/>
</dbReference>
<dbReference type="PANTHER" id="PTHR24062">
    <property type="entry name" value="VOMERONASAL TYPE-1 RECEPTOR"/>
    <property type="match status" value="1"/>
</dbReference>
<feature type="transmembrane region" description="Helical" evidence="11">
    <location>
        <begin position="51"/>
        <end position="74"/>
    </location>
</feature>
<evidence type="ECO:0000256" key="5">
    <source>
        <dbReference type="ARBA" id="ARBA00022692"/>
    </source>
</evidence>
<feature type="transmembrane region" description="Helical" evidence="11">
    <location>
        <begin position="180"/>
        <end position="208"/>
    </location>
</feature>
<dbReference type="CDD" id="cd13949">
    <property type="entry name" value="7tm_V1R_pheromone"/>
    <property type="match status" value="1"/>
</dbReference>
<keyword evidence="3 11" id="KW-1003">Cell membrane</keyword>
<dbReference type="InterPro" id="IPR017452">
    <property type="entry name" value="GPCR_Rhodpsn_7TM"/>
</dbReference>
<organism evidence="13 14">
    <name type="scientific">Echinops telfairi</name>
    <name type="common">Lesser hedgehog tenrec</name>
    <dbReference type="NCBI Taxonomy" id="9371"/>
    <lineage>
        <taxon>Eukaryota</taxon>
        <taxon>Metazoa</taxon>
        <taxon>Chordata</taxon>
        <taxon>Craniata</taxon>
        <taxon>Vertebrata</taxon>
        <taxon>Euteleostomi</taxon>
        <taxon>Mammalia</taxon>
        <taxon>Eutheria</taxon>
        <taxon>Afrotheria</taxon>
        <taxon>Tenrecidae</taxon>
        <taxon>Tenrecinae</taxon>
        <taxon>Echinops</taxon>
    </lineage>
</organism>
<evidence type="ECO:0000256" key="7">
    <source>
        <dbReference type="ARBA" id="ARBA00023040"/>
    </source>
</evidence>
<evidence type="ECO:0000256" key="6">
    <source>
        <dbReference type="ARBA" id="ARBA00022989"/>
    </source>
</evidence>
<evidence type="ECO:0000256" key="3">
    <source>
        <dbReference type="ARBA" id="ARBA00022475"/>
    </source>
</evidence>
<dbReference type="Proteomes" id="UP000694863">
    <property type="component" value="Unplaced"/>
</dbReference>
<comment type="subcellular location">
    <subcellularLocation>
        <location evidence="1 11">Cell membrane</location>
        <topology evidence="1 11">Multi-pass membrane protein</topology>
    </subcellularLocation>
</comment>
<accession>A0ABM0ZTI0</accession>
<comment type="similarity">
    <text evidence="2 11">Belongs to the G-protein coupled receptor 1 family.</text>
</comment>
<feature type="domain" description="G-protein coupled receptors family 1 profile" evidence="12">
    <location>
        <begin position="22"/>
        <end position="286"/>
    </location>
</feature>
<dbReference type="Gene3D" id="1.20.1070.10">
    <property type="entry name" value="Rhodopsin 7-helix transmembrane proteins"/>
    <property type="match status" value="1"/>
</dbReference>
<evidence type="ECO:0000313" key="13">
    <source>
        <dbReference type="Proteomes" id="UP000694863"/>
    </source>
</evidence>
<keyword evidence="6 11" id="KW-1133">Transmembrane helix</keyword>
<gene>
    <name evidence="14" type="primary">LOC105979770</name>
</gene>
<name>A0ABM0ZTI0_ECHTE</name>
<evidence type="ECO:0000256" key="1">
    <source>
        <dbReference type="ARBA" id="ARBA00004651"/>
    </source>
</evidence>
<keyword evidence="10 11" id="KW-0807">Transducer</keyword>
<feature type="transmembrane region" description="Helical" evidence="11">
    <location>
        <begin position="266"/>
        <end position="286"/>
    </location>
</feature>
<evidence type="ECO:0000256" key="9">
    <source>
        <dbReference type="ARBA" id="ARBA00023170"/>
    </source>
</evidence>
<dbReference type="PRINTS" id="PR01534">
    <property type="entry name" value="VOMERONASL1R"/>
</dbReference>
<proteinExistence type="inferred from homology"/>
<keyword evidence="13" id="KW-1185">Reference proteome</keyword>
<feature type="transmembrane region" description="Helical" evidence="11">
    <location>
        <begin position="132"/>
        <end position="152"/>
    </location>
</feature>
<keyword evidence="5 11" id="KW-0812">Transmembrane</keyword>
<keyword evidence="8 11" id="KW-0472">Membrane</keyword>
<dbReference type="SUPFAM" id="SSF81321">
    <property type="entry name" value="Family A G protein-coupled receptor-like"/>
    <property type="match status" value="1"/>
</dbReference>
<keyword evidence="4 11" id="KW-0589">Pheromone response</keyword>
<sequence>MAAMDLAVGMIFVSQTVLGIWGNVSLLYHYISLHFTGCRLRSTDMILRNIVVSNSLVILTKGIPYSVAALGWQYVPNDFGCKFVFYLHKVGRDVSIFSTCLLSVFQALTISPRCSRWAELKRKAPKSIKFTIILGWIFYLLLNVMTPVNMIGKWSYRNITKRRDFVYCSSTSLDKTMQSVYTALVIFPDVLCLVLMLWASTSMVYVLYRHQQQVRHIQRNTASPSSSPETRVTQSILVLVSTFVFFYTSSSILHICIFHLNIFGSLLVNISALIAACFPTISPFLLRKQGSSVSVLRFSRARKENPLRL</sequence>
<dbReference type="Pfam" id="PF03402">
    <property type="entry name" value="V1R"/>
    <property type="match status" value="1"/>
</dbReference>
<keyword evidence="9 11" id="KW-0675">Receptor</keyword>
<feature type="transmembrane region" description="Helical" evidence="11">
    <location>
        <begin position="94"/>
        <end position="111"/>
    </location>
</feature>
<evidence type="ECO:0000256" key="10">
    <source>
        <dbReference type="ARBA" id="ARBA00023224"/>
    </source>
</evidence>
<keyword evidence="7 11" id="KW-0297">G-protein coupled receptor</keyword>
<evidence type="ECO:0000259" key="12">
    <source>
        <dbReference type="PROSITE" id="PS50262"/>
    </source>
</evidence>
<evidence type="ECO:0000256" key="11">
    <source>
        <dbReference type="RuleBase" id="RU364061"/>
    </source>
</evidence>